<sequence length="204" mass="22301">MAQAKKKKSHPPPRTSSPTNQPEPAESPAPVCDIEVPESQSDIPSISQATTGNELVKQPSNIENNSDQPSKKRKQTSDIWDQFTKKGTVGFGHCFLTRTQPIYILTGQYLAKTVCLVVEKFGIQHKICGIVSNNAPNNVVMVRALKKQKWDQFQGEGQWVRGFAHVLNLIVKGIPCPFGTQKKKQTSNGDQDGSSGLDSGSDKA</sequence>
<protein>
    <recommendedName>
        <fullName evidence="4">DUF659 domain-containing protein</fullName>
    </recommendedName>
</protein>
<feature type="compositionally biased region" description="Basic residues" evidence="1">
    <location>
        <begin position="1"/>
        <end position="11"/>
    </location>
</feature>
<dbReference type="Proteomes" id="UP000054564">
    <property type="component" value="Unassembled WGS sequence"/>
</dbReference>
<feature type="compositionally biased region" description="Low complexity" evidence="1">
    <location>
        <begin position="189"/>
        <end position="204"/>
    </location>
</feature>
<dbReference type="SUPFAM" id="SSF53098">
    <property type="entry name" value="Ribonuclease H-like"/>
    <property type="match status" value="1"/>
</dbReference>
<dbReference type="AlphaFoldDB" id="A0A0L0W1A6"/>
<dbReference type="InterPro" id="IPR012337">
    <property type="entry name" value="RNaseH-like_sf"/>
</dbReference>
<comment type="caution">
    <text evidence="2">The sequence shown here is derived from an EMBL/GenBank/DDBJ whole genome shotgun (WGS) entry which is preliminary data.</text>
</comment>
<dbReference type="EMBL" id="AJIL01000008">
    <property type="protein sequence ID" value="KNF05296.1"/>
    <property type="molecule type" value="Genomic_DNA"/>
</dbReference>
<organism evidence="2 3">
    <name type="scientific">Puccinia striiformis f. sp. tritici PST-78</name>
    <dbReference type="NCBI Taxonomy" id="1165861"/>
    <lineage>
        <taxon>Eukaryota</taxon>
        <taxon>Fungi</taxon>
        <taxon>Dikarya</taxon>
        <taxon>Basidiomycota</taxon>
        <taxon>Pucciniomycotina</taxon>
        <taxon>Pucciniomycetes</taxon>
        <taxon>Pucciniales</taxon>
        <taxon>Pucciniaceae</taxon>
        <taxon>Puccinia</taxon>
    </lineage>
</organism>
<accession>A0A0L0W1A6</accession>
<evidence type="ECO:0000313" key="3">
    <source>
        <dbReference type="Proteomes" id="UP000054564"/>
    </source>
</evidence>
<evidence type="ECO:0000256" key="1">
    <source>
        <dbReference type="SAM" id="MobiDB-lite"/>
    </source>
</evidence>
<evidence type="ECO:0008006" key="4">
    <source>
        <dbReference type="Google" id="ProtNLM"/>
    </source>
</evidence>
<name>A0A0L0W1A6_9BASI</name>
<feature type="region of interest" description="Disordered" evidence="1">
    <location>
        <begin position="181"/>
        <end position="204"/>
    </location>
</feature>
<evidence type="ECO:0000313" key="2">
    <source>
        <dbReference type="EMBL" id="KNF05296.1"/>
    </source>
</evidence>
<keyword evidence="3" id="KW-1185">Reference proteome</keyword>
<gene>
    <name evidence="2" type="ORF">PSTG_01510</name>
</gene>
<proteinExistence type="predicted"/>
<feature type="compositionally biased region" description="Polar residues" evidence="1">
    <location>
        <begin position="38"/>
        <end position="68"/>
    </location>
</feature>
<feature type="region of interest" description="Disordered" evidence="1">
    <location>
        <begin position="1"/>
        <end position="77"/>
    </location>
</feature>
<reference evidence="3" key="1">
    <citation type="submission" date="2014-03" db="EMBL/GenBank/DDBJ databases">
        <title>The Genome Sequence of Puccinia striiformis f. sp. tritici PST-78.</title>
        <authorList>
            <consortium name="The Broad Institute Genome Sequencing Platform"/>
            <person name="Cuomo C."/>
            <person name="Hulbert S."/>
            <person name="Chen X."/>
            <person name="Walker B."/>
            <person name="Young S.K."/>
            <person name="Zeng Q."/>
            <person name="Gargeya S."/>
            <person name="Fitzgerald M."/>
            <person name="Haas B."/>
            <person name="Abouelleil A."/>
            <person name="Alvarado L."/>
            <person name="Arachchi H.M."/>
            <person name="Berlin A.M."/>
            <person name="Chapman S.B."/>
            <person name="Goldberg J."/>
            <person name="Griggs A."/>
            <person name="Gujja S."/>
            <person name="Hansen M."/>
            <person name="Howarth C."/>
            <person name="Imamovic A."/>
            <person name="Larimer J."/>
            <person name="McCowan C."/>
            <person name="Montmayeur A."/>
            <person name="Murphy C."/>
            <person name="Neiman D."/>
            <person name="Pearson M."/>
            <person name="Priest M."/>
            <person name="Roberts A."/>
            <person name="Saif S."/>
            <person name="Shea T."/>
            <person name="Sisk P."/>
            <person name="Sykes S."/>
            <person name="Wortman J."/>
            <person name="Nusbaum C."/>
            <person name="Birren B."/>
        </authorList>
    </citation>
    <scope>NUCLEOTIDE SEQUENCE [LARGE SCALE GENOMIC DNA]</scope>
    <source>
        <strain evidence="3">race PST-78</strain>
    </source>
</reference>